<dbReference type="Pfam" id="PF20425">
    <property type="entry name" value="Neurobeachin"/>
    <property type="match status" value="1"/>
</dbReference>
<comment type="caution">
    <text evidence="3">The sequence shown here is derived from an EMBL/GenBank/DDBJ whole genome shotgun (WGS) entry which is preliminary data.</text>
</comment>
<dbReference type="Proteomes" id="UP001418222">
    <property type="component" value="Unassembled WGS sequence"/>
</dbReference>
<sequence>MNIVKGVADLLRRSAGGQAGEGGSWTHGEKQSAPSPRIQFSETSEEAFLSTLWQRYENTIDKVEKRKSLQVFFLHFKQTYNNWDPQNNDPLSVEMAPADDIVLGCSSGHPSEVILILVQEIVRLTSLVSELNSNASKANSDASDPSASLDFSPYGLYALNSLTITNRSMHNCKVFSYYGGVQKITALLKAAVVQLKTMTSTLGVDEQLSRCNVEKIMFLQRILGYAVSIVAGFMELYSSGNKNAQYINFPSNTSLIDIQPEISLKNLKDLVSEERITWQKKAIELVMEAGGVNWLVELLRVIRRLNLKEQWTDLSLHYLTLSALKLALFNNPRAQNHFRSIGGLEVLLDGIGPPSSKFSDSRHTVFSRDDRNYIFGIFQLQVISMMVLRETVFGNINNLQFLCENGRVHKFANGVCWPAFLLQEFKQAWFALASSDSQVVKPHTTNVNSDTSSGKGSTHVDCSDGSNLIEWNRYSVALSRALCSFLLPPEDIKSSRDEALVKSSMPVSLGYCELSIRWIMKVILTIFPCIKACYSESPIPNHIRVFGNTMQHCILRTFRMVLVSAPALLEVFREEGIWGMIFSEKFFYFGSSLKELDLKFEIISGAFAISESWKDKSKCNDVDFIQVEAIAFLEFAATLSSNTNNLPECSVLLDALEQSARNPELATIFLRSLRRILQLTAAQCLGSFKSLDAINRTLRVACIQAQEIRKFNIFLRGERDVAEGSGVRKTHAINSLKASKSWVKCMESSMELFNDYISIAEHVARLVLHNSSCVDCLFELFWEESLRKSVLKHILGLLKLPPLLPDDRTAKLQLCSKYLETFARAKEREEVFPEISIDLLINMREIILIDQIYYQTLFRDGECFLHIISLLNGTFEEEVGELLALNVLKTLTGLLNGSNDSKAAFRALVGLGYQTLQSLLLDFCKWRPNQQLLNALLDMLVDGKFDVNANAVIKNDDVILLFFNLLQKQFAAALWPFCLPEFVEGLDYQPNFML</sequence>
<accession>A0AAP0B6V0</accession>
<feature type="region of interest" description="Disordered" evidence="1">
    <location>
        <begin position="15"/>
        <end position="39"/>
    </location>
</feature>
<reference evidence="3 4" key="1">
    <citation type="journal article" date="2022" name="Nat. Plants">
        <title>Genomes of leafy and leafless Platanthera orchids illuminate the evolution of mycoheterotrophy.</title>
        <authorList>
            <person name="Li M.H."/>
            <person name="Liu K.W."/>
            <person name="Li Z."/>
            <person name="Lu H.C."/>
            <person name="Ye Q.L."/>
            <person name="Zhang D."/>
            <person name="Wang J.Y."/>
            <person name="Li Y.F."/>
            <person name="Zhong Z.M."/>
            <person name="Liu X."/>
            <person name="Yu X."/>
            <person name="Liu D.K."/>
            <person name="Tu X.D."/>
            <person name="Liu B."/>
            <person name="Hao Y."/>
            <person name="Liao X.Y."/>
            <person name="Jiang Y.T."/>
            <person name="Sun W.H."/>
            <person name="Chen J."/>
            <person name="Chen Y.Q."/>
            <person name="Ai Y."/>
            <person name="Zhai J.W."/>
            <person name="Wu S.S."/>
            <person name="Zhou Z."/>
            <person name="Hsiao Y.Y."/>
            <person name="Wu W.L."/>
            <person name="Chen Y.Y."/>
            <person name="Lin Y.F."/>
            <person name="Hsu J.L."/>
            <person name="Li C.Y."/>
            <person name="Wang Z.W."/>
            <person name="Zhao X."/>
            <person name="Zhong W.Y."/>
            <person name="Ma X.K."/>
            <person name="Ma L."/>
            <person name="Huang J."/>
            <person name="Chen G.Z."/>
            <person name="Huang M.Z."/>
            <person name="Huang L."/>
            <person name="Peng D.H."/>
            <person name="Luo Y.B."/>
            <person name="Zou S.Q."/>
            <person name="Chen S.P."/>
            <person name="Lan S."/>
            <person name="Tsai W.C."/>
            <person name="Van de Peer Y."/>
            <person name="Liu Z.J."/>
        </authorList>
    </citation>
    <scope>NUCLEOTIDE SEQUENCE [LARGE SCALE GENOMIC DNA]</scope>
    <source>
        <strain evidence="3">Lor287</strain>
    </source>
</reference>
<dbReference type="EMBL" id="JBBWWQ010000014">
    <property type="protein sequence ID" value="KAK8930976.1"/>
    <property type="molecule type" value="Genomic_DNA"/>
</dbReference>
<evidence type="ECO:0000313" key="3">
    <source>
        <dbReference type="EMBL" id="KAK8930976.1"/>
    </source>
</evidence>
<name>A0AAP0B6V0_9ASPA</name>
<keyword evidence="4" id="KW-1185">Reference proteome</keyword>
<protein>
    <recommendedName>
        <fullName evidence="2">Neurobeachin alpha-solenoid region domain-containing protein</fullName>
    </recommendedName>
</protein>
<evidence type="ECO:0000313" key="4">
    <source>
        <dbReference type="Proteomes" id="UP001418222"/>
    </source>
</evidence>
<evidence type="ECO:0000256" key="1">
    <source>
        <dbReference type="SAM" id="MobiDB-lite"/>
    </source>
</evidence>
<proteinExistence type="predicted"/>
<organism evidence="3 4">
    <name type="scientific">Platanthera zijinensis</name>
    <dbReference type="NCBI Taxonomy" id="2320716"/>
    <lineage>
        <taxon>Eukaryota</taxon>
        <taxon>Viridiplantae</taxon>
        <taxon>Streptophyta</taxon>
        <taxon>Embryophyta</taxon>
        <taxon>Tracheophyta</taxon>
        <taxon>Spermatophyta</taxon>
        <taxon>Magnoliopsida</taxon>
        <taxon>Liliopsida</taxon>
        <taxon>Asparagales</taxon>
        <taxon>Orchidaceae</taxon>
        <taxon>Orchidoideae</taxon>
        <taxon>Orchideae</taxon>
        <taxon>Orchidinae</taxon>
        <taxon>Platanthera</taxon>
    </lineage>
</organism>
<dbReference type="InterPro" id="IPR046852">
    <property type="entry name" value="Neurobeachin_a-sol"/>
</dbReference>
<feature type="domain" description="Neurobeachin alpha-solenoid region" evidence="2">
    <location>
        <begin position="645"/>
        <end position="969"/>
    </location>
</feature>
<evidence type="ECO:0000259" key="2">
    <source>
        <dbReference type="Pfam" id="PF20425"/>
    </source>
</evidence>
<dbReference type="AlphaFoldDB" id="A0AAP0B6V0"/>
<gene>
    <name evidence="3" type="ORF">KSP39_PZI016783</name>
</gene>